<feature type="transmembrane region" description="Helical" evidence="1">
    <location>
        <begin position="229"/>
        <end position="247"/>
    </location>
</feature>
<reference evidence="4" key="3">
    <citation type="submission" date="2023-06" db="EMBL/GenBank/DDBJ databases">
        <title>Pangenomics reveal diversification of enzyme families and niche specialization in globally abundant SAR202 bacteria.</title>
        <authorList>
            <person name="Saw J.H.W."/>
        </authorList>
    </citation>
    <scope>NUCLEOTIDE SEQUENCE [LARGE SCALE GENOMIC DNA]</scope>
    <source>
        <strain evidence="4">JH1073</strain>
    </source>
</reference>
<keyword evidence="4" id="KW-1185">Reference proteome</keyword>
<evidence type="ECO:0000313" key="2">
    <source>
        <dbReference type="EMBL" id="MDG0867479.1"/>
    </source>
</evidence>
<gene>
    <name evidence="2" type="ORF">GKO46_10430</name>
    <name evidence="3" type="ORF">GKO48_11110</name>
</gene>
<feature type="transmembrane region" description="Helical" evidence="1">
    <location>
        <begin position="140"/>
        <end position="168"/>
    </location>
</feature>
<dbReference type="EMBL" id="CP046147">
    <property type="protein sequence ID" value="WFG40145.1"/>
    <property type="molecule type" value="Genomic_DNA"/>
</dbReference>
<dbReference type="Proteomes" id="UP001321249">
    <property type="component" value="Unassembled WGS sequence"/>
</dbReference>
<dbReference type="Pfam" id="PF06182">
    <property type="entry name" value="ABC2_membrane_6"/>
    <property type="match status" value="1"/>
</dbReference>
<dbReference type="InterPro" id="IPR010390">
    <property type="entry name" value="ABC-2_transporter-like"/>
</dbReference>
<accession>A0AAJ6CVL8</accession>
<evidence type="ECO:0000313" key="3">
    <source>
        <dbReference type="EMBL" id="WFG40145.1"/>
    </source>
</evidence>
<evidence type="ECO:0000256" key="1">
    <source>
        <dbReference type="SAM" id="Phobius"/>
    </source>
</evidence>
<dbReference type="AlphaFoldDB" id="A0AAJ6CVL8"/>
<dbReference type="RefSeq" id="WP_342825883.1">
    <property type="nucleotide sequence ID" value="NZ_CP046146.1"/>
</dbReference>
<feature type="transmembrane region" description="Helical" evidence="1">
    <location>
        <begin position="175"/>
        <end position="196"/>
    </location>
</feature>
<proteinExistence type="predicted"/>
<organism evidence="3 4">
    <name type="scientific">Candidatus Lucifugimonas marina</name>
    <dbReference type="NCBI Taxonomy" id="3038979"/>
    <lineage>
        <taxon>Bacteria</taxon>
        <taxon>Bacillati</taxon>
        <taxon>Chloroflexota</taxon>
        <taxon>Dehalococcoidia</taxon>
        <taxon>SAR202 cluster</taxon>
        <taxon>Candidatus Lucifugimonadales</taxon>
        <taxon>Candidatus Lucifugimonadaceae</taxon>
        <taxon>Candidatus Lucifugimonas</taxon>
    </lineage>
</organism>
<keyword evidence="1" id="KW-0472">Membrane</keyword>
<evidence type="ECO:0000313" key="4">
    <source>
        <dbReference type="Proteomes" id="UP001219901"/>
    </source>
</evidence>
<reference evidence="3" key="2">
    <citation type="journal article" date="2023" name="Nat. Commun.">
        <title>Cultivation of marine bacteria of the SAR202 clade.</title>
        <authorList>
            <person name="Lim Y."/>
            <person name="Seo J.H."/>
            <person name="Giovannoni S.J."/>
            <person name="Kang I."/>
            <person name="Cho J.C."/>
        </authorList>
    </citation>
    <scope>NUCLEOTIDE SEQUENCE</scope>
    <source>
        <strain evidence="3">JH1073</strain>
    </source>
</reference>
<feature type="transmembrane region" description="Helical" evidence="1">
    <location>
        <begin position="21"/>
        <end position="46"/>
    </location>
</feature>
<keyword evidence="1" id="KW-0812">Transmembrane</keyword>
<protein>
    <submittedName>
        <fullName evidence="3">ABC transporter permease</fullName>
    </submittedName>
</protein>
<feature type="transmembrane region" description="Helical" evidence="1">
    <location>
        <begin position="58"/>
        <end position="76"/>
    </location>
</feature>
<dbReference type="Proteomes" id="UP001219901">
    <property type="component" value="Chromosome"/>
</dbReference>
<dbReference type="PANTHER" id="PTHR36832">
    <property type="entry name" value="SLR1174 PROTEIN-RELATED"/>
    <property type="match status" value="1"/>
</dbReference>
<reference evidence="4 5" key="1">
    <citation type="submission" date="2019-11" db="EMBL/GenBank/DDBJ databases">
        <authorList>
            <person name="Cho J.-C."/>
        </authorList>
    </citation>
    <scope>NUCLEOTIDE SEQUENCE [LARGE SCALE GENOMIC DNA]</scope>
    <source>
        <strain evidence="3 4">JH1073</strain>
        <strain evidence="2 5">JH702</strain>
    </source>
</reference>
<evidence type="ECO:0000313" key="5">
    <source>
        <dbReference type="Proteomes" id="UP001321249"/>
    </source>
</evidence>
<dbReference type="PANTHER" id="PTHR36832:SF2">
    <property type="entry name" value="INTEGRAL MEMBRANE PROTEIN"/>
    <property type="match status" value="1"/>
</dbReference>
<feature type="transmembrane region" description="Helical" evidence="1">
    <location>
        <begin position="115"/>
        <end position="134"/>
    </location>
</feature>
<name>A0AAJ6CVL8_9CHLR</name>
<sequence>MRGHRALVSARFRALLQYRSAALAGLGTQLFWGLIRVMIFEAFFVSSVMSQPMELGDVITYIWLGHAFLVVLPWNVDRELQTMVRSGGVTYELLRPMNLYNAWFSRAIALRTAPAMLRAVPLLTIAALFLDLQAPESPEAGLAFVISMIGAVILSAAITNLLNVALVWVTSGERLTYLAPPFVVLFSGNIVPIPFFPDWAQTAIRLMPFSGIVDSPFRLYVGHIPPSELGFVLAHQLIWSAIFIVVGKRMLAQGLRRMEVQGG</sequence>
<keyword evidence="1" id="KW-1133">Transmembrane helix</keyword>
<dbReference type="EMBL" id="WMBE01000003">
    <property type="protein sequence ID" value="MDG0867479.1"/>
    <property type="molecule type" value="Genomic_DNA"/>
</dbReference>